<feature type="region of interest" description="Disordered" evidence="1">
    <location>
        <begin position="372"/>
        <end position="409"/>
    </location>
</feature>
<evidence type="ECO:0000313" key="2">
    <source>
        <dbReference type="EMBL" id="JAT51398.1"/>
    </source>
</evidence>
<accession>A0A1D1Y9T9</accession>
<dbReference type="EMBL" id="GDJX01016538">
    <property type="protein sequence ID" value="JAT51398.1"/>
    <property type="molecule type" value="Transcribed_RNA"/>
</dbReference>
<dbReference type="PANTHER" id="PTHR33621:SF2">
    <property type="entry name" value="RIBOSOMAL L1 DOMAIN-CONTAINING PROTEIN"/>
    <property type="match status" value="1"/>
</dbReference>
<organism evidence="2">
    <name type="scientific">Anthurium amnicola</name>
    <dbReference type="NCBI Taxonomy" id="1678845"/>
    <lineage>
        <taxon>Eukaryota</taxon>
        <taxon>Viridiplantae</taxon>
        <taxon>Streptophyta</taxon>
        <taxon>Embryophyta</taxon>
        <taxon>Tracheophyta</taxon>
        <taxon>Spermatophyta</taxon>
        <taxon>Magnoliopsida</taxon>
        <taxon>Liliopsida</taxon>
        <taxon>Araceae</taxon>
        <taxon>Pothoideae</taxon>
        <taxon>Potheae</taxon>
        <taxon>Anthurium</taxon>
    </lineage>
</organism>
<feature type="compositionally biased region" description="Basic and acidic residues" evidence="1">
    <location>
        <begin position="153"/>
        <end position="165"/>
    </location>
</feature>
<feature type="region of interest" description="Disordered" evidence="1">
    <location>
        <begin position="68"/>
        <end position="356"/>
    </location>
</feature>
<protein>
    <submittedName>
        <fullName evidence="2">Uncharacterized protein</fullName>
    </submittedName>
</protein>
<feature type="compositionally biased region" description="Basic and acidic residues" evidence="1">
    <location>
        <begin position="390"/>
        <end position="409"/>
    </location>
</feature>
<sequence length="661" mass="70435">MDFQTLSRRDLQTLCKRNKIAANMTNVAMADALQALPLVEGLEAIIQEAQNFLSPKREEALGSLDALPRTCRRTSARREPNPTGSSLPRTRQGTARRASKNEAADDAQAEADADFIPAIGIPNSPPTLNTRGRRTRALITTEGLEQEEEEEAVGQKRREEGKGEPQAEAGAAMGGLVPKTPATRVTRGRAAVTQIAKSSEEGTGNQEEGGGPAVLQTPAASTARRASTRRGTREAPAVVETTRRRTRQSARRAIVDAEDATEPETAALANTTASRKSWRRAKAADPDMVALSVLVAGEDGGEDTPPADPAQEEKEQVEALVSTGDAAADAAEPAAVDQTAEEVPEADTAGKERGPLREGVVHQTVMDDCINNPTAGVEEDVPGVDPSDETVERAKASDGATKVEEEKACDGSVDQMVGVDALEVPLEGSFDPTVDVVDSQDRTAEFLQLLTAAANATIHQTTDVAPSEDLTSPEEGDGSESLLDEPTLEEETLAGGMAMVTTTTTYQMEVSDVDQTAIVEEEGLGVVESVENSIDPTVEKEEVPAMDAGDQTVMEVSDPEEEYPRGDMLVTVEVEGHVDPTAQEIQVPFPDSDAEVGESEDDEAIDQTVEDGGIKVCEVEEEEVDEVGLLPLSAEGWPAGETPETFFLSPLRAGRRERRRR</sequence>
<dbReference type="AlphaFoldDB" id="A0A1D1Y9T9"/>
<feature type="non-terminal residue" evidence="2">
    <location>
        <position position="661"/>
    </location>
</feature>
<proteinExistence type="predicted"/>
<reference evidence="2" key="1">
    <citation type="submission" date="2015-07" db="EMBL/GenBank/DDBJ databases">
        <title>Transcriptome Assembly of Anthurium amnicola.</title>
        <authorList>
            <person name="Suzuki J."/>
        </authorList>
    </citation>
    <scope>NUCLEOTIDE SEQUENCE</scope>
</reference>
<feature type="region of interest" description="Disordered" evidence="1">
    <location>
        <begin position="460"/>
        <end position="485"/>
    </location>
</feature>
<gene>
    <name evidence="2" type="ORF">g.54869</name>
</gene>
<feature type="compositionally biased region" description="Low complexity" evidence="1">
    <location>
        <begin position="263"/>
        <end position="275"/>
    </location>
</feature>
<evidence type="ECO:0000256" key="1">
    <source>
        <dbReference type="SAM" id="MobiDB-lite"/>
    </source>
</evidence>
<dbReference type="PANTHER" id="PTHR33621">
    <property type="entry name" value="ASPARTIC/GLUTAMIC ACID-RICH PROTEIN"/>
    <property type="match status" value="1"/>
</dbReference>
<name>A0A1D1Y9T9_9ARAE</name>
<feature type="compositionally biased region" description="Acidic residues" evidence="1">
    <location>
        <begin position="104"/>
        <end position="113"/>
    </location>
</feature>
<feature type="compositionally biased region" description="Acidic residues" evidence="1">
    <location>
        <begin position="377"/>
        <end position="389"/>
    </location>
</feature>
<feature type="compositionally biased region" description="Acidic residues" evidence="1">
    <location>
        <begin position="471"/>
        <end position="485"/>
    </location>
</feature>
<feature type="compositionally biased region" description="Low complexity" evidence="1">
    <location>
        <begin position="325"/>
        <end position="338"/>
    </location>
</feature>
<feature type="compositionally biased region" description="Polar residues" evidence="1">
    <location>
        <begin position="82"/>
        <end position="93"/>
    </location>
</feature>
<feature type="region of interest" description="Disordered" evidence="1">
    <location>
        <begin position="634"/>
        <end position="661"/>
    </location>
</feature>